<proteinExistence type="predicted"/>
<dbReference type="EMBL" id="JBBWWR010000018">
    <property type="protein sequence ID" value="KAK8943803.1"/>
    <property type="molecule type" value="Genomic_DNA"/>
</dbReference>
<evidence type="ECO:0000313" key="1">
    <source>
        <dbReference type="EMBL" id="KAK8943803.1"/>
    </source>
</evidence>
<sequence length="68" mass="7377">MSLNMKSLTQALAKTAAVIEKTVQMTVQEDYDLLEQVGSGGPGFAWKLYAARARPSAPSTQSKSFVDR</sequence>
<organism evidence="1 2">
    <name type="scientific">Platanthera guangdongensis</name>
    <dbReference type="NCBI Taxonomy" id="2320717"/>
    <lineage>
        <taxon>Eukaryota</taxon>
        <taxon>Viridiplantae</taxon>
        <taxon>Streptophyta</taxon>
        <taxon>Embryophyta</taxon>
        <taxon>Tracheophyta</taxon>
        <taxon>Spermatophyta</taxon>
        <taxon>Magnoliopsida</taxon>
        <taxon>Liliopsida</taxon>
        <taxon>Asparagales</taxon>
        <taxon>Orchidaceae</taxon>
        <taxon>Orchidoideae</taxon>
        <taxon>Orchideae</taxon>
        <taxon>Orchidinae</taxon>
        <taxon>Platanthera</taxon>
    </lineage>
</organism>
<name>A0ABR2LL45_9ASPA</name>
<keyword evidence="2" id="KW-1185">Reference proteome</keyword>
<accession>A0ABR2LL45</accession>
<evidence type="ECO:0000313" key="2">
    <source>
        <dbReference type="Proteomes" id="UP001412067"/>
    </source>
</evidence>
<dbReference type="Proteomes" id="UP001412067">
    <property type="component" value="Unassembled WGS sequence"/>
</dbReference>
<comment type="caution">
    <text evidence="1">The sequence shown here is derived from an EMBL/GenBank/DDBJ whole genome shotgun (WGS) entry which is preliminary data.</text>
</comment>
<protein>
    <submittedName>
        <fullName evidence="1">Uncharacterized protein</fullName>
    </submittedName>
</protein>
<gene>
    <name evidence="1" type="ORF">KSP40_PGU008883</name>
</gene>
<reference evidence="1 2" key="1">
    <citation type="journal article" date="2022" name="Nat. Plants">
        <title>Genomes of leafy and leafless Platanthera orchids illuminate the evolution of mycoheterotrophy.</title>
        <authorList>
            <person name="Li M.H."/>
            <person name="Liu K.W."/>
            <person name="Li Z."/>
            <person name="Lu H.C."/>
            <person name="Ye Q.L."/>
            <person name="Zhang D."/>
            <person name="Wang J.Y."/>
            <person name="Li Y.F."/>
            <person name="Zhong Z.M."/>
            <person name="Liu X."/>
            <person name="Yu X."/>
            <person name="Liu D.K."/>
            <person name="Tu X.D."/>
            <person name="Liu B."/>
            <person name="Hao Y."/>
            <person name="Liao X.Y."/>
            <person name="Jiang Y.T."/>
            <person name="Sun W.H."/>
            <person name="Chen J."/>
            <person name="Chen Y.Q."/>
            <person name="Ai Y."/>
            <person name="Zhai J.W."/>
            <person name="Wu S.S."/>
            <person name="Zhou Z."/>
            <person name="Hsiao Y.Y."/>
            <person name="Wu W.L."/>
            <person name="Chen Y.Y."/>
            <person name="Lin Y.F."/>
            <person name="Hsu J.L."/>
            <person name="Li C.Y."/>
            <person name="Wang Z.W."/>
            <person name="Zhao X."/>
            <person name="Zhong W.Y."/>
            <person name="Ma X.K."/>
            <person name="Ma L."/>
            <person name="Huang J."/>
            <person name="Chen G.Z."/>
            <person name="Huang M.Z."/>
            <person name="Huang L."/>
            <person name="Peng D.H."/>
            <person name="Luo Y.B."/>
            <person name="Zou S.Q."/>
            <person name="Chen S.P."/>
            <person name="Lan S."/>
            <person name="Tsai W.C."/>
            <person name="Van de Peer Y."/>
            <person name="Liu Z.J."/>
        </authorList>
    </citation>
    <scope>NUCLEOTIDE SEQUENCE [LARGE SCALE GENOMIC DNA]</scope>
    <source>
        <strain evidence="1">Lor288</strain>
    </source>
</reference>